<evidence type="ECO:0000256" key="6">
    <source>
        <dbReference type="ARBA" id="ARBA00023136"/>
    </source>
</evidence>
<dbReference type="EMBL" id="CP019948">
    <property type="protein sequence ID" value="ARN82963.1"/>
    <property type="molecule type" value="Genomic_DNA"/>
</dbReference>
<gene>
    <name evidence="8" type="ORF">B1812_19875</name>
</gene>
<comment type="similarity">
    <text evidence="2">Belongs to the outer membrane factor (OMF) (TC 1.B.17) family.</text>
</comment>
<keyword evidence="4" id="KW-1134">Transmembrane beta strand</keyword>
<dbReference type="GO" id="GO:0015562">
    <property type="term" value="F:efflux transmembrane transporter activity"/>
    <property type="evidence" value="ECO:0007669"/>
    <property type="project" value="InterPro"/>
</dbReference>
<proteinExistence type="inferred from homology"/>
<dbReference type="InterPro" id="IPR003423">
    <property type="entry name" value="OMP_efflux"/>
</dbReference>
<keyword evidence="5" id="KW-0812">Transmembrane</keyword>
<dbReference type="AlphaFoldDB" id="A0A1W6MZH8"/>
<dbReference type="Proteomes" id="UP000193978">
    <property type="component" value="Chromosome"/>
</dbReference>
<dbReference type="PANTHER" id="PTHR30026:SF20">
    <property type="entry name" value="OUTER MEMBRANE PROTEIN TOLC"/>
    <property type="match status" value="1"/>
</dbReference>
<dbReference type="RefSeq" id="WP_085773104.1">
    <property type="nucleotide sequence ID" value="NZ_AP027149.1"/>
</dbReference>
<keyword evidence="6" id="KW-0472">Membrane</keyword>
<dbReference type="STRING" id="655015.B1812_19875"/>
<evidence type="ECO:0000256" key="1">
    <source>
        <dbReference type="ARBA" id="ARBA00004442"/>
    </source>
</evidence>
<organism evidence="8 9">
    <name type="scientific">Methylocystis bryophila</name>
    <dbReference type="NCBI Taxonomy" id="655015"/>
    <lineage>
        <taxon>Bacteria</taxon>
        <taxon>Pseudomonadati</taxon>
        <taxon>Pseudomonadota</taxon>
        <taxon>Alphaproteobacteria</taxon>
        <taxon>Hyphomicrobiales</taxon>
        <taxon>Methylocystaceae</taxon>
        <taxon>Methylocystis</taxon>
    </lineage>
</organism>
<reference evidence="8 9" key="1">
    <citation type="submission" date="2017-02" db="EMBL/GenBank/DDBJ databases">
        <authorList>
            <person name="Peterson S.W."/>
        </authorList>
    </citation>
    <scope>NUCLEOTIDE SEQUENCE [LARGE SCALE GENOMIC DNA]</scope>
    <source>
        <strain evidence="8 9">S285</strain>
    </source>
</reference>
<dbReference type="GO" id="GO:0015288">
    <property type="term" value="F:porin activity"/>
    <property type="evidence" value="ECO:0007669"/>
    <property type="project" value="TreeGrafter"/>
</dbReference>
<name>A0A1W6MZH8_9HYPH</name>
<evidence type="ECO:0000256" key="5">
    <source>
        <dbReference type="ARBA" id="ARBA00022692"/>
    </source>
</evidence>
<dbReference type="Gene3D" id="1.20.1600.10">
    <property type="entry name" value="Outer membrane efflux proteins (OEP)"/>
    <property type="match status" value="1"/>
</dbReference>
<dbReference type="InterPro" id="IPR051906">
    <property type="entry name" value="TolC-like"/>
</dbReference>
<keyword evidence="9" id="KW-1185">Reference proteome</keyword>
<evidence type="ECO:0000256" key="7">
    <source>
        <dbReference type="ARBA" id="ARBA00023237"/>
    </source>
</evidence>
<accession>A0A1W6MZH8</accession>
<protein>
    <submittedName>
        <fullName evidence="8">Transporter</fullName>
    </submittedName>
</protein>
<dbReference type="SUPFAM" id="SSF56954">
    <property type="entry name" value="Outer membrane efflux proteins (OEP)"/>
    <property type="match status" value="1"/>
</dbReference>
<evidence type="ECO:0000256" key="2">
    <source>
        <dbReference type="ARBA" id="ARBA00007613"/>
    </source>
</evidence>
<dbReference type="GO" id="GO:0009279">
    <property type="term" value="C:cell outer membrane"/>
    <property type="evidence" value="ECO:0007669"/>
    <property type="project" value="UniProtKB-SubCell"/>
</dbReference>
<evidence type="ECO:0000313" key="8">
    <source>
        <dbReference type="EMBL" id="ARN82963.1"/>
    </source>
</evidence>
<dbReference type="GO" id="GO:1990281">
    <property type="term" value="C:efflux pump complex"/>
    <property type="evidence" value="ECO:0007669"/>
    <property type="project" value="TreeGrafter"/>
</dbReference>
<comment type="subcellular location">
    <subcellularLocation>
        <location evidence="1">Cell outer membrane</location>
    </subcellularLocation>
</comment>
<evidence type="ECO:0000256" key="4">
    <source>
        <dbReference type="ARBA" id="ARBA00022452"/>
    </source>
</evidence>
<dbReference type="OrthoDB" id="7259099at2"/>
<dbReference type="PANTHER" id="PTHR30026">
    <property type="entry name" value="OUTER MEMBRANE PROTEIN TOLC"/>
    <property type="match status" value="1"/>
</dbReference>
<keyword evidence="3" id="KW-0813">Transport</keyword>
<evidence type="ECO:0000256" key="3">
    <source>
        <dbReference type="ARBA" id="ARBA00022448"/>
    </source>
</evidence>
<evidence type="ECO:0000313" key="9">
    <source>
        <dbReference type="Proteomes" id="UP000193978"/>
    </source>
</evidence>
<sequence>MRSARFIRFFLMVAVVIGSDDASAKIKAKPSNARGLVIARHMDMAVDADAQSRALAAQVGAVSANYAKAASVTPGSPYVGGAQRNNVAGNLRGLYESEVEVGMPLWLPGQRDAFEATVSASVHETEEMLIRRRLEVAGLLREAWWTAQRAARLTEVARQRVATAQEIGANMKRRVELGDAAKTDALLADNETLAAETELAQAIGSEKVAYLNYAALTNGGTPTGSLEVLEPTRDMELHPELRALRAAVSRAETEAKLVERSPIDNPEVGVFMRQDHNYQYVTGADQPFQDQRTDSTTVGVHFRVPLPTDARNEPKRAAAEAELVKTQAEYERASRVILAQVQAARESLAAAQKAAVVAKKRLVLASEQFALSQKSFALGETSAFDLYRVRQLQLEAQKMEANARIDVGVAISRVNQALGYAP</sequence>
<dbReference type="KEGG" id="mbry:B1812_19875"/>
<keyword evidence="7" id="KW-0998">Cell outer membrane</keyword>
<dbReference type="Pfam" id="PF02321">
    <property type="entry name" value="OEP"/>
    <property type="match status" value="1"/>
</dbReference>